<name>A0AAI9AGM7_9BACT</name>
<dbReference type="RefSeq" id="WP_007474778.1">
    <property type="nucleotide sequence ID" value="NZ_ABCJ01000006.1"/>
</dbReference>
<dbReference type="Gene3D" id="3.60.21.10">
    <property type="match status" value="1"/>
</dbReference>
<comment type="similarity">
    <text evidence="4">Belongs to the cyclic nucleotide phosphodiesterase class-III family.</text>
</comment>
<evidence type="ECO:0000313" key="9">
    <source>
        <dbReference type="Proteomes" id="UP000306825"/>
    </source>
</evidence>
<evidence type="ECO:0000313" key="8">
    <source>
        <dbReference type="Proteomes" id="UP000003288"/>
    </source>
</evidence>
<reference evidence="6 8" key="1">
    <citation type="journal article" date="2011" name="Stand. Genomic Sci.">
        <title>Draft genome sequence of Caminibacter mediatlanticus strain TB-2, an epsilonproteobacterium isolated from a deep-sea hydrothermal vent.</title>
        <authorList>
            <person name="Giovannelli D."/>
            <person name="Ferriera S."/>
            <person name="Johnson J."/>
            <person name="Kravitz S."/>
            <person name="Perez-Rodriguez I."/>
            <person name="Ricci J."/>
            <person name="O'Brien C."/>
            <person name="Voordeckers J.W."/>
            <person name="Bini E."/>
            <person name="Vetriani C."/>
        </authorList>
    </citation>
    <scope>NUCLEOTIDE SEQUENCE [LARGE SCALE GENOMIC DNA]</scope>
    <source>
        <strain evidence="6 8">TB-2</strain>
    </source>
</reference>
<evidence type="ECO:0000256" key="2">
    <source>
        <dbReference type="ARBA" id="ARBA00022801"/>
    </source>
</evidence>
<dbReference type="Pfam" id="PF00149">
    <property type="entry name" value="Metallophos"/>
    <property type="match status" value="1"/>
</dbReference>
<gene>
    <name evidence="6" type="ORF">CMTB2_08640</name>
    <name evidence="7" type="ORF">FE773_00725</name>
</gene>
<dbReference type="InterPro" id="IPR050884">
    <property type="entry name" value="CNP_phosphodiesterase-III"/>
</dbReference>
<dbReference type="Proteomes" id="UP000003288">
    <property type="component" value="Unassembled WGS sequence"/>
</dbReference>
<evidence type="ECO:0000313" key="7">
    <source>
        <dbReference type="EMBL" id="QCT93761.1"/>
    </source>
</evidence>
<dbReference type="SUPFAM" id="SSF56300">
    <property type="entry name" value="Metallo-dependent phosphatases"/>
    <property type="match status" value="1"/>
</dbReference>
<evidence type="ECO:0000259" key="5">
    <source>
        <dbReference type="Pfam" id="PF00149"/>
    </source>
</evidence>
<keyword evidence="2" id="KW-0378">Hydrolase</keyword>
<dbReference type="EMBL" id="CP040463">
    <property type="protein sequence ID" value="QCT93761.1"/>
    <property type="molecule type" value="Genomic_DNA"/>
</dbReference>
<dbReference type="PANTHER" id="PTHR42988">
    <property type="entry name" value="PHOSPHOHYDROLASE"/>
    <property type="match status" value="1"/>
</dbReference>
<proteinExistence type="inferred from homology"/>
<dbReference type="PANTHER" id="PTHR42988:SF2">
    <property type="entry name" value="CYCLIC NUCLEOTIDE PHOSPHODIESTERASE CBUA0032-RELATED"/>
    <property type="match status" value="1"/>
</dbReference>
<accession>A0AAI9AGM7</accession>
<keyword evidence="3" id="KW-0408">Iron</keyword>
<keyword evidence="1" id="KW-0479">Metal-binding</keyword>
<evidence type="ECO:0000313" key="6">
    <source>
        <dbReference type="EMBL" id="EDM23318.1"/>
    </source>
</evidence>
<dbReference type="GO" id="GO:0046872">
    <property type="term" value="F:metal ion binding"/>
    <property type="evidence" value="ECO:0007669"/>
    <property type="project" value="UniProtKB-KW"/>
</dbReference>
<dbReference type="GO" id="GO:0016787">
    <property type="term" value="F:hydrolase activity"/>
    <property type="evidence" value="ECO:0007669"/>
    <property type="project" value="UniProtKB-KW"/>
</dbReference>
<dbReference type="EMBL" id="ABCJ01000006">
    <property type="protein sequence ID" value="EDM23318.1"/>
    <property type="molecule type" value="Genomic_DNA"/>
</dbReference>
<dbReference type="InterPro" id="IPR004843">
    <property type="entry name" value="Calcineurin-like_PHP"/>
</dbReference>
<evidence type="ECO:0000256" key="1">
    <source>
        <dbReference type="ARBA" id="ARBA00022723"/>
    </source>
</evidence>
<sequence length="113" mass="13300">MRIIQLSELHIRGDEYNLFGLNPLFRFQKAIESINKNYPDAEFIVITGDLAHKSNINAYKQIKEIVNNSKIEVKLIIGNHDNRDDFYSVFQNVPQQNGFVNYTYKKKDNLFIF</sequence>
<dbReference type="Proteomes" id="UP000306825">
    <property type="component" value="Chromosome"/>
</dbReference>
<feature type="domain" description="Calcineurin-like phosphoesterase" evidence="5">
    <location>
        <begin position="1"/>
        <end position="93"/>
    </location>
</feature>
<reference evidence="7 9" key="2">
    <citation type="submission" date="2019-05" db="EMBL/GenBank/DDBJ databases">
        <title>A comparative analysis of the Nautiliaceae.</title>
        <authorList>
            <person name="Grosche A."/>
            <person name="Smedile F."/>
            <person name="Vetriani C."/>
        </authorList>
    </citation>
    <scope>NUCLEOTIDE SEQUENCE [LARGE SCALE GENOMIC DNA]</scope>
    <source>
        <strain evidence="7 9">TB-2</strain>
    </source>
</reference>
<dbReference type="AlphaFoldDB" id="A0AAI9AGM7"/>
<evidence type="ECO:0000256" key="3">
    <source>
        <dbReference type="ARBA" id="ARBA00023004"/>
    </source>
</evidence>
<organism evidence="6 8">
    <name type="scientific">Caminibacter mediatlanticus TB-2</name>
    <dbReference type="NCBI Taxonomy" id="391592"/>
    <lineage>
        <taxon>Bacteria</taxon>
        <taxon>Pseudomonadati</taxon>
        <taxon>Campylobacterota</taxon>
        <taxon>Epsilonproteobacteria</taxon>
        <taxon>Nautiliales</taxon>
        <taxon>Nautiliaceae</taxon>
        <taxon>Caminibacter</taxon>
    </lineage>
</organism>
<protein>
    <submittedName>
        <fullName evidence="6">Metallophosphoesterase</fullName>
    </submittedName>
</protein>
<evidence type="ECO:0000256" key="4">
    <source>
        <dbReference type="ARBA" id="ARBA00025742"/>
    </source>
</evidence>
<dbReference type="InterPro" id="IPR029052">
    <property type="entry name" value="Metallo-depent_PP-like"/>
</dbReference>
<keyword evidence="9" id="KW-1185">Reference proteome</keyword>